<proteinExistence type="predicted"/>
<reference evidence="1" key="2">
    <citation type="submission" date="2020-02" db="EMBL/GenBank/DDBJ databases">
        <authorList>
            <consortium name="NCBI Pathogen Detection Project"/>
        </authorList>
    </citation>
    <scope>NUCLEOTIDE SEQUENCE</scope>
    <source>
        <strain evidence="1">MA.RM_463</strain>
    </source>
</reference>
<protein>
    <submittedName>
        <fullName evidence="1">Glucosamine-6-phosphate deaminase</fullName>
    </submittedName>
</protein>
<accession>A0A744NMI0</accession>
<organism evidence="1">
    <name type="scientific">Salmonella enterica</name>
    <name type="common">Salmonella choleraesuis</name>
    <dbReference type="NCBI Taxonomy" id="28901"/>
    <lineage>
        <taxon>Bacteria</taxon>
        <taxon>Pseudomonadati</taxon>
        <taxon>Pseudomonadota</taxon>
        <taxon>Gammaproteobacteria</taxon>
        <taxon>Enterobacterales</taxon>
        <taxon>Enterobacteriaceae</taxon>
        <taxon>Salmonella</taxon>
    </lineage>
</organism>
<comment type="caution">
    <text evidence="1">The sequence shown here is derived from an EMBL/GenBank/DDBJ whole genome shotgun (WGS) entry which is preliminary data.</text>
</comment>
<name>A0A744NMI0_SALER</name>
<dbReference type="EMBL" id="DAAULU010000025">
    <property type="protein sequence ID" value="HAF2747499.1"/>
    <property type="molecule type" value="Genomic_DNA"/>
</dbReference>
<dbReference type="AlphaFoldDB" id="A0A744NMI0"/>
<evidence type="ECO:0000313" key="1">
    <source>
        <dbReference type="EMBL" id="HAF2747499.1"/>
    </source>
</evidence>
<reference evidence="1" key="1">
    <citation type="journal article" date="2018" name="Genome Biol.">
        <title>SKESA: strategic k-mer extension for scrupulous assemblies.</title>
        <authorList>
            <person name="Souvorov A."/>
            <person name="Agarwala R."/>
            <person name="Lipman D.J."/>
        </authorList>
    </citation>
    <scope>NUCLEOTIDE SEQUENCE</scope>
    <source>
        <strain evidence="1">MA.RM_463</strain>
    </source>
</reference>
<gene>
    <name evidence="1" type="ORF">G8M10_004827</name>
</gene>
<sequence>MKLTPNDAARDKYAHFREINSTAAMFQYLQKNYNPTDSSFL</sequence>